<protein>
    <submittedName>
        <fullName evidence="3">DUF4326 domain-containing protein</fullName>
    </submittedName>
    <submittedName>
        <fullName evidence="4">Uncharacterized protein DUF4326</fullName>
    </submittedName>
</protein>
<dbReference type="EMBL" id="CP034145">
    <property type="protein sequence ID" value="AZH26828.1"/>
    <property type="molecule type" value="Genomic_DNA"/>
</dbReference>
<accession>A0A3M0CL61</accession>
<evidence type="ECO:0000313" key="5">
    <source>
        <dbReference type="Proteomes" id="UP000277326"/>
    </source>
</evidence>
<feature type="compositionally biased region" description="Acidic residues" evidence="1">
    <location>
        <begin position="137"/>
        <end position="150"/>
    </location>
</feature>
<dbReference type="KEGG" id="haer:DU502_16250"/>
<dbReference type="EMBL" id="REFS01000009">
    <property type="protein sequence ID" value="RMB09080.1"/>
    <property type="molecule type" value="Genomic_DNA"/>
</dbReference>
<dbReference type="RefSeq" id="WP_121921980.1">
    <property type="nucleotide sequence ID" value="NZ_CP034145.1"/>
</dbReference>
<dbReference type="Proteomes" id="UP000277326">
    <property type="component" value="Unassembled WGS sequence"/>
</dbReference>
<name>A0A3M0CL61_9EURY</name>
<reference evidence="3 6" key="2">
    <citation type="submission" date="2018-07" db="EMBL/GenBank/DDBJ databases">
        <title>Genome sequences of Haloplanus aerogenes JCM 16430T.</title>
        <authorList>
            <person name="Kim Y.B."/>
            <person name="Roh S.W."/>
        </authorList>
    </citation>
    <scope>NUCLEOTIDE SEQUENCE [LARGE SCALE GENOMIC DNA]</scope>
    <source>
        <strain evidence="3 6">JCM 16430</strain>
    </source>
</reference>
<proteinExistence type="predicted"/>
<dbReference type="Proteomes" id="UP000282007">
    <property type="component" value="Chromosome"/>
</dbReference>
<feature type="region of interest" description="Disordered" evidence="1">
    <location>
        <begin position="137"/>
        <end position="156"/>
    </location>
</feature>
<evidence type="ECO:0000256" key="1">
    <source>
        <dbReference type="SAM" id="MobiDB-lite"/>
    </source>
</evidence>
<dbReference type="AlphaFoldDB" id="A0A3M0CL61"/>
<dbReference type="GeneID" id="38472870"/>
<sequence length="276" mass="30304">MSLQDFGVERFDRPRLKVKDEDGRVACPVTHNPIEYTEGEIEIAVASLADATLKGALSNAGVSSVRAYGFDSPHAEVVVPETCRGPEAAGWSDEFVGVEVSFTDYPRYVPVRRDDLAPAGRHVDALQVDGVEEIDAEAGGADEDEDEPGDDEQRTRVGHCQHDETDVYIGRHGDGGEHDFLSVDESGAAGWLGNPYPVEVFGRQESVAMFTHALLTELEERPELRRELVERCRGKVLGCWCQRLDEDGPLCHGEVIARVVDDVIQKVDSDELEGSE</sequence>
<dbReference type="InterPro" id="IPR025475">
    <property type="entry name" value="DUF4326"/>
</dbReference>
<reference evidence="4 5" key="1">
    <citation type="journal article" date="2015" name="Stand. Genomic Sci.">
        <title>Genomic Encyclopedia of Bacterial and Archaeal Type Strains, Phase III: the genomes of soil and plant-associated and newly described type strains.</title>
        <authorList>
            <person name="Whitman W.B."/>
            <person name="Woyke T."/>
            <person name="Klenk H.P."/>
            <person name="Zhou Y."/>
            <person name="Lilburn T.G."/>
            <person name="Beck B.J."/>
            <person name="De Vos P."/>
            <person name="Vandamme P."/>
            <person name="Eisen J.A."/>
            <person name="Garrity G."/>
            <person name="Hugenholtz P."/>
            <person name="Kyrpides N.C."/>
        </authorList>
    </citation>
    <scope>NUCLEOTIDE SEQUENCE [LARGE SCALE GENOMIC DNA]</scope>
    <source>
        <strain evidence="4 5">CGMCC 1.10124</strain>
    </source>
</reference>
<feature type="domain" description="DUF4326" evidence="2">
    <location>
        <begin position="156"/>
        <end position="257"/>
    </location>
</feature>
<dbReference type="OrthoDB" id="275586at2157"/>
<organism evidence="4 5">
    <name type="scientific">Haloplanus aerogenes</name>
    <dbReference type="NCBI Taxonomy" id="660522"/>
    <lineage>
        <taxon>Archaea</taxon>
        <taxon>Methanobacteriati</taxon>
        <taxon>Methanobacteriota</taxon>
        <taxon>Stenosarchaea group</taxon>
        <taxon>Halobacteria</taxon>
        <taxon>Halobacteriales</taxon>
        <taxon>Haloferacaceae</taxon>
        <taxon>Haloplanus</taxon>
    </lineage>
</organism>
<gene>
    <name evidence="4" type="ORF">ATH50_3450</name>
    <name evidence="3" type="ORF">DU502_16250</name>
</gene>
<evidence type="ECO:0000313" key="3">
    <source>
        <dbReference type="EMBL" id="AZH26828.1"/>
    </source>
</evidence>
<reference evidence="4" key="3">
    <citation type="submission" date="2018-10" db="EMBL/GenBank/DDBJ databases">
        <authorList>
            <person name="Whitman W."/>
            <person name="Huntemann M."/>
            <person name="Clum A."/>
            <person name="Pillay M."/>
            <person name="Palaniappan K."/>
            <person name="Varghese N."/>
            <person name="Mikhailova N."/>
            <person name="Stamatis D."/>
            <person name="Reddy T."/>
            <person name="Daum C."/>
            <person name="Shapiro N."/>
            <person name="Ivanova N."/>
            <person name="Kyrpides N."/>
            <person name="Woyke T."/>
        </authorList>
    </citation>
    <scope>NUCLEOTIDE SEQUENCE</scope>
    <source>
        <strain evidence="4">CGMCC 1.10124</strain>
    </source>
</reference>
<evidence type="ECO:0000313" key="4">
    <source>
        <dbReference type="EMBL" id="RMB09080.1"/>
    </source>
</evidence>
<dbReference type="Pfam" id="PF14216">
    <property type="entry name" value="DUF4326"/>
    <property type="match status" value="1"/>
</dbReference>
<keyword evidence="6" id="KW-1185">Reference proteome</keyword>
<evidence type="ECO:0000259" key="2">
    <source>
        <dbReference type="Pfam" id="PF14216"/>
    </source>
</evidence>
<evidence type="ECO:0000313" key="6">
    <source>
        <dbReference type="Proteomes" id="UP000282007"/>
    </source>
</evidence>